<organism evidence="2 3">
    <name type="scientific">Panaeolus cyanescens</name>
    <dbReference type="NCBI Taxonomy" id="181874"/>
    <lineage>
        <taxon>Eukaryota</taxon>
        <taxon>Fungi</taxon>
        <taxon>Dikarya</taxon>
        <taxon>Basidiomycota</taxon>
        <taxon>Agaricomycotina</taxon>
        <taxon>Agaricomycetes</taxon>
        <taxon>Agaricomycetidae</taxon>
        <taxon>Agaricales</taxon>
        <taxon>Agaricineae</taxon>
        <taxon>Galeropsidaceae</taxon>
        <taxon>Panaeolus</taxon>
    </lineage>
</organism>
<feature type="region of interest" description="Disordered" evidence="1">
    <location>
        <begin position="330"/>
        <end position="473"/>
    </location>
</feature>
<feature type="region of interest" description="Disordered" evidence="1">
    <location>
        <begin position="236"/>
        <end position="302"/>
    </location>
</feature>
<gene>
    <name evidence="2" type="ORF">CVT24_004927</name>
</gene>
<evidence type="ECO:0000313" key="3">
    <source>
        <dbReference type="Proteomes" id="UP000284842"/>
    </source>
</evidence>
<feature type="compositionally biased region" description="Polar residues" evidence="1">
    <location>
        <begin position="350"/>
        <end position="369"/>
    </location>
</feature>
<feature type="compositionally biased region" description="Polar residues" evidence="1">
    <location>
        <begin position="29"/>
        <end position="45"/>
    </location>
</feature>
<feature type="compositionally biased region" description="Low complexity" evidence="1">
    <location>
        <begin position="176"/>
        <end position="189"/>
    </location>
</feature>
<sequence>MKSVSFLRNTFKKWEQKSSTDDKPKGRHSTNLSRTTSHNQPLSARSLNITVKQLPLLPPEPLTAATIDGSWGTPYPTYGPSSTQGHVRNCSLTTGDFPSFAKDTTYRKFSVSSTDVPSLLSNGRSGRAQKSHLGTVERRDSTTRSNGPSWPALTRKLTTKLSSSTSSTRTTKHSPSRPASPQSPSLPSFPLLPPIDLGHTHVKFDSFSSIRKQPCQCSSSHLSDCPRYIHFETQREVVPSSKSGDSDGLQSSPKTVHAVLDLSVETRPRRLYHNSGSSTPHLPYDGLGSPPPRRLGTASSVDSEAGNFPLSLFPAPPPLIVRKKIPAPLVLRPSPPPRSSQSSRDSTPLGTPTTPRFQQVCSLSQSGIASPSKKVFGRPTASITPPKYSPPNSPLPDIPTFHPGNERQRTASAQSIRPPRPLRSFSNNNLRDTVTSFSVNQRHRLTSSEPISDQASLPIKRTTPPKPRPAPLRLQTQDVKSHVDISNNNDQVVTPSGTVESVQWGYAF</sequence>
<keyword evidence="3" id="KW-1185">Reference proteome</keyword>
<reference evidence="2 3" key="1">
    <citation type="journal article" date="2018" name="Evol. Lett.">
        <title>Horizontal gene cluster transfer increased hallucinogenic mushroom diversity.</title>
        <authorList>
            <person name="Reynolds H.T."/>
            <person name="Vijayakumar V."/>
            <person name="Gluck-Thaler E."/>
            <person name="Korotkin H.B."/>
            <person name="Matheny P.B."/>
            <person name="Slot J.C."/>
        </authorList>
    </citation>
    <scope>NUCLEOTIDE SEQUENCE [LARGE SCALE GENOMIC DNA]</scope>
    <source>
        <strain evidence="2 3">2629</strain>
    </source>
</reference>
<feature type="compositionally biased region" description="Polar residues" evidence="1">
    <location>
        <begin position="111"/>
        <end position="124"/>
    </location>
</feature>
<dbReference type="AlphaFoldDB" id="A0A409VEF4"/>
<dbReference type="OrthoDB" id="3064491at2759"/>
<comment type="caution">
    <text evidence="2">The sequence shown here is derived from an EMBL/GenBank/DDBJ whole genome shotgun (WGS) entry which is preliminary data.</text>
</comment>
<feature type="compositionally biased region" description="Basic and acidic residues" evidence="1">
    <location>
        <begin position="12"/>
        <end position="24"/>
    </location>
</feature>
<evidence type="ECO:0000256" key="1">
    <source>
        <dbReference type="SAM" id="MobiDB-lite"/>
    </source>
</evidence>
<name>A0A409VEF4_9AGAR</name>
<feature type="compositionally biased region" description="Pro residues" evidence="1">
    <location>
        <begin position="387"/>
        <end position="397"/>
    </location>
</feature>
<accession>A0A409VEF4</accession>
<feature type="compositionally biased region" description="Polar residues" evidence="1">
    <location>
        <begin position="424"/>
        <end position="440"/>
    </location>
</feature>
<proteinExistence type="predicted"/>
<dbReference type="Proteomes" id="UP000284842">
    <property type="component" value="Unassembled WGS sequence"/>
</dbReference>
<feature type="compositionally biased region" description="Low complexity" evidence="1">
    <location>
        <begin position="153"/>
        <end position="169"/>
    </location>
</feature>
<feature type="compositionally biased region" description="Low complexity" evidence="1">
    <location>
        <begin position="339"/>
        <end position="349"/>
    </location>
</feature>
<dbReference type="EMBL" id="NHTK01006123">
    <property type="protein sequence ID" value="PPQ63417.1"/>
    <property type="molecule type" value="Genomic_DNA"/>
</dbReference>
<protein>
    <submittedName>
        <fullName evidence="2">Uncharacterized protein</fullName>
    </submittedName>
</protein>
<feature type="region of interest" description="Disordered" evidence="1">
    <location>
        <begin position="1"/>
        <end position="45"/>
    </location>
</feature>
<feature type="region of interest" description="Disordered" evidence="1">
    <location>
        <begin position="111"/>
        <end position="192"/>
    </location>
</feature>
<evidence type="ECO:0000313" key="2">
    <source>
        <dbReference type="EMBL" id="PPQ63417.1"/>
    </source>
</evidence>
<dbReference type="InParanoid" id="A0A409VEF4"/>
<feature type="compositionally biased region" description="Polar residues" evidence="1">
    <location>
        <begin position="240"/>
        <end position="254"/>
    </location>
</feature>